<keyword evidence="3" id="KW-1185">Reference proteome</keyword>
<evidence type="ECO:0000313" key="3">
    <source>
        <dbReference type="Proteomes" id="UP001500067"/>
    </source>
</evidence>
<dbReference type="InterPro" id="IPR029044">
    <property type="entry name" value="Nucleotide-diphossugar_trans"/>
</dbReference>
<gene>
    <name evidence="2" type="ORF">GCM10023093_09230</name>
</gene>
<evidence type="ECO:0000259" key="1">
    <source>
        <dbReference type="Pfam" id="PF00483"/>
    </source>
</evidence>
<dbReference type="EMBL" id="BAABFA010000007">
    <property type="protein sequence ID" value="GAA4462501.1"/>
    <property type="molecule type" value="Genomic_DNA"/>
</dbReference>
<comment type="caution">
    <text evidence="2">The sequence shown here is derived from an EMBL/GenBank/DDBJ whole genome shotgun (WGS) entry which is preliminary data.</text>
</comment>
<proteinExistence type="predicted"/>
<reference evidence="3" key="1">
    <citation type="journal article" date="2019" name="Int. J. Syst. Evol. Microbiol.">
        <title>The Global Catalogue of Microorganisms (GCM) 10K type strain sequencing project: providing services to taxonomists for standard genome sequencing and annotation.</title>
        <authorList>
            <consortium name="The Broad Institute Genomics Platform"/>
            <consortium name="The Broad Institute Genome Sequencing Center for Infectious Disease"/>
            <person name="Wu L."/>
            <person name="Ma J."/>
        </authorList>
    </citation>
    <scope>NUCLEOTIDE SEQUENCE [LARGE SCALE GENOMIC DNA]</scope>
    <source>
        <strain evidence="3">JCM 32105</strain>
    </source>
</reference>
<dbReference type="Proteomes" id="UP001500067">
    <property type="component" value="Unassembled WGS sequence"/>
</dbReference>
<dbReference type="PANTHER" id="PTHR22572">
    <property type="entry name" value="SUGAR-1-PHOSPHATE GUANYL TRANSFERASE"/>
    <property type="match status" value="1"/>
</dbReference>
<dbReference type="Pfam" id="PF00483">
    <property type="entry name" value="NTP_transferase"/>
    <property type="match status" value="1"/>
</dbReference>
<evidence type="ECO:0000313" key="2">
    <source>
        <dbReference type="EMBL" id="GAA4462501.1"/>
    </source>
</evidence>
<dbReference type="InterPro" id="IPR050486">
    <property type="entry name" value="Mannose-1P_guanyltransferase"/>
</dbReference>
<accession>A0ABP8NA63</accession>
<protein>
    <submittedName>
        <fullName evidence="2">Nucleotidyltransferase family protein</fullName>
    </submittedName>
</protein>
<dbReference type="SUPFAM" id="SSF53448">
    <property type="entry name" value="Nucleotide-diphospho-sugar transferases"/>
    <property type="match status" value="1"/>
</dbReference>
<dbReference type="Gene3D" id="3.90.550.10">
    <property type="entry name" value="Spore Coat Polysaccharide Biosynthesis Protein SpsA, Chain A"/>
    <property type="match status" value="1"/>
</dbReference>
<organism evidence="2 3">
    <name type="scientific">Nemorincola caseinilytica</name>
    <dbReference type="NCBI Taxonomy" id="2054315"/>
    <lineage>
        <taxon>Bacteria</taxon>
        <taxon>Pseudomonadati</taxon>
        <taxon>Bacteroidota</taxon>
        <taxon>Chitinophagia</taxon>
        <taxon>Chitinophagales</taxon>
        <taxon>Chitinophagaceae</taxon>
        <taxon>Nemorincola</taxon>
    </lineage>
</organism>
<dbReference type="InterPro" id="IPR005835">
    <property type="entry name" value="NTP_transferase_dom"/>
</dbReference>
<sequence length="232" mass="26223">MEVIILAGGLGTRLQGVIGQYPKCMAAVNGRPFLAYLFDYLGTQGCTRVILSLGYKHEVILEWLAQQTPPFVVDHVVEQEPMGTGGGIQLAIKDAVSDHVIVLNGDTMFMADLRAQMEYHRSMHAGTTLGLKKMYAFDRYGIVVTNDHGRITSFEEKQYREEGMINAGVYIVDTRHYLGKQLPAKHSFEKAYLERYTMEGRFYGFESEAYFIDIGIPVDYEKAQQDLKIIFS</sequence>
<name>A0ABP8NA63_9BACT</name>
<feature type="domain" description="Nucleotidyl transferase" evidence="1">
    <location>
        <begin position="3"/>
        <end position="227"/>
    </location>
</feature>
<dbReference type="RefSeq" id="WP_345079254.1">
    <property type="nucleotide sequence ID" value="NZ_BAABFA010000007.1"/>
</dbReference>